<keyword evidence="3" id="KW-0804">Transcription</keyword>
<dbReference type="SUPFAM" id="SSF51206">
    <property type="entry name" value="cAMP-binding domain-like"/>
    <property type="match status" value="1"/>
</dbReference>
<dbReference type="EMBL" id="CP159256">
    <property type="protein sequence ID" value="XCG52236.1"/>
    <property type="molecule type" value="Genomic_DNA"/>
</dbReference>
<feature type="domain" description="Cyclic nucleotide-binding" evidence="4">
    <location>
        <begin position="18"/>
        <end position="104"/>
    </location>
</feature>
<dbReference type="PROSITE" id="PS51063">
    <property type="entry name" value="HTH_CRP_2"/>
    <property type="match status" value="1"/>
</dbReference>
<dbReference type="InterPro" id="IPR012318">
    <property type="entry name" value="HTH_CRP"/>
</dbReference>
<dbReference type="SUPFAM" id="SSF46785">
    <property type="entry name" value="Winged helix' DNA-binding domain"/>
    <property type="match status" value="1"/>
</dbReference>
<dbReference type="Gene3D" id="2.60.120.10">
    <property type="entry name" value="Jelly Rolls"/>
    <property type="match status" value="1"/>
</dbReference>
<dbReference type="GO" id="GO:0003677">
    <property type="term" value="F:DNA binding"/>
    <property type="evidence" value="ECO:0007669"/>
    <property type="project" value="UniProtKB-KW"/>
</dbReference>
<dbReference type="CDD" id="cd00038">
    <property type="entry name" value="CAP_ED"/>
    <property type="match status" value="1"/>
</dbReference>
<dbReference type="InterPro" id="IPR036390">
    <property type="entry name" value="WH_DNA-bd_sf"/>
</dbReference>
<dbReference type="InterPro" id="IPR050397">
    <property type="entry name" value="Env_Response_Regulators"/>
</dbReference>
<dbReference type="GO" id="GO:0003700">
    <property type="term" value="F:DNA-binding transcription factor activity"/>
    <property type="evidence" value="ECO:0007669"/>
    <property type="project" value="TreeGrafter"/>
</dbReference>
<proteinExistence type="predicted"/>
<accession>A0AAU8CZI1</accession>
<evidence type="ECO:0000259" key="4">
    <source>
        <dbReference type="PROSITE" id="PS50042"/>
    </source>
</evidence>
<dbReference type="GO" id="GO:0005829">
    <property type="term" value="C:cytosol"/>
    <property type="evidence" value="ECO:0007669"/>
    <property type="project" value="TreeGrafter"/>
</dbReference>
<dbReference type="Pfam" id="PF00027">
    <property type="entry name" value="cNMP_binding"/>
    <property type="match status" value="1"/>
</dbReference>
<dbReference type="AlphaFoldDB" id="A0AAU8CZI1"/>
<evidence type="ECO:0000313" key="6">
    <source>
        <dbReference type="EMBL" id="XCG52236.1"/>
    </source>
</evidence>
<evidence type="ECO:0000256" key="1">
    <source>
        <dbReference type="ARBA" id="ARBA00023015"/>
    </source>
</evidence>
<dbReference type="PANTHER" id="PTHR24567:SF74">
    <property type="entry name" value="HTH-TYPE TRANSCRIPTIONAL REGULATOR ARCR"/>
    <property type="match status" value="1"/>
</dbReference>
<dbReference type="InterPro" id="IPR014710">
    <property type="entry name" value="RmlC-like_jellyroll"/>
</dbReference>
<dbReference type="PROSITE" id="PS50042">
    <property type="entry name" value="CNMP_BINDING_3"/>
    <property type="match status" value="1"/>
</dbReference>
<geneLocation type="plasmid" evidence="6">
    <name>pMk2240A</name>
</geneLocation>
<evidence type="ECO:0000256" key="3">
    <source>
        <dbReference type="ARBA" id="ARBA00023163"/>
    </source>
</evidence>
<evidence type="ECO:0000256" key="2">
    <source>
        <dbReference type="ARBA" id="ARBA00023125"/>
    </source>
</evidence>
<dbReference type="RefSeq" id="WP_353646444.1">
    <property type="nucleotide sequence ID" value="NZ_CP159256.1"/>
</dbReference>
<dbReference type="Gene3D" id="1.10.10.10">
    <property type="entry name" value="Winged helix-like DNA-binding domain superfamily/Winged helix DNA-binding domain"/>
    <property type="match status" value="1"/>
</dbReference>
<dbReference type="InterPro" id="IPR018490">
    <property type="entry name" value="cNMP-bd_dom_sf"/>
</dbReference>
<keyword evidence="6" id="KW-0614">Plasmid</keyword>
<dbReference type="Pfam" id="PF13545">
    <property type="entry name" value="HTH_Crp_2"/>
    <property type="match status" value="1"/>
</dbReference>
<dbReference type="InterPro" id="IPR000595">
    <property type="entry name" value="cNMP-bd_dom"/>
</dbReference>
<gene>
    <name evidence="6" type="ORF">ABVK50_32630</name>
</gene>
<feature type="domain" description="HTH crp-type" evidence="5">
    <location>
        <begin position="152"/>
        <end position="225"/>
    </location>
</feature>
<reference evidence="6" key="1">
    <citation type="submission" date="2024-06" db="EMBL/GenBank/DDBJ databases">
        <title>Mesorhizobium karijinii sp. nov., a symbiont of the iconic Swainsona formosa from arid Australia.</title>
        <authorList>
            <person name="Hill Y.J."/>
            <person name="Watkin E.L.J."/>
            <person name="O'Hara G.W."/>
            <person name="Terpolilli J."/>
            <person name="Tye M.L."/>
            <person name="Kohlmeier M.G."/>
        </authorList>
    </citation>
    <scope>NUCLEOTIDE SEQUENCE</scope>
    <source>
        <strain evidence="6">WSM2240</strain>
        <plasmid evidence="6">pMk2240A</plasmid>
    </source>
</reference>
<name>A0AAU8CZI1_9HYPH</name>
<keyword evidence="2" id="KW-0238">DNA-binding</keyword>
<dbReference type="SMART" id="SM00100">
    <property type="entry name" value="cNMP"/>
    <property type="match status" value="1"/>
</dbReference>
<dbReference type="InterPro" id="IPR036388">
    <property type="entry name" value="WH-like_DNA-bd_sf"/>
</dbReference>
<keyword evidence="1" id="KW-0805">Transcription regulation</keyword>
<protein>
    <submittedName>
        <fullName evidence="6">Crp/Fnr family transcriptional regulator</fullName>
    </submittedName>
</protein>
<organism evidence="6">
    <name type="scientific">Mesorhizobium sp. WSM2240</name>
    <dbReference type="NCBI Taxonomy" id="3228851"/>
    <lineage>
        <taxon>Bacteria</taxon>
        <taxon>Pseudomonadati</taxon>
        <taxon>Pseudomonadota</taxon>
        <taxon>Alphaproteobacteria</taxon>
        <taxon>Hyphomicrobiales</taxon>
        <taxon>Phyllobacteriaceae</taxon>
        <taxon>Mesorhizobium</taxon>
    </lineage>
</organism>
<dbReference type="PANTHER" id="PTHR24567">
    <property type="entry name" value="CRP FAMILY TRANSCRIPTIONAL REGULATORY PROTEIN"/>
    <property type="match status" value="1"/>
</dbReference>
<sequence length="247" mass="27742">MADSDVDVRVKQLQKISFFRHFGQDVLNELAKVAIQRRIAKNRSLIHLGDRSLYIYCLLRGKVRLSVPLSDGREFIFADLGPGDTFDVARLFTARRSIMNAASVAESDVLQIKVAFLTSVFDKHPDLALKAIPFLCQAMHDAQERVIHSAASALSIRLASTLLRLTERRHSTATVDRALSIHVSQTDLAAMVPASRAKVNRCLREWERRYLTQYDHGSLKILNHDALKSVALGEIAFDRSTTHIPRA</sequence>
<evidence type="ECO:0000259" key="5">
    <source>
        <dbReference type="PROSITE" id="PS51063"/>
    </source>
</evidence>